<evidence type="ECO:0000313" key="1">
    <source>
        <dbReference type="EMBL" id="KAJ3532839.1"/>
    </source>
</evidence>
<evidence type="ECO:0000313" key="2">
    <source>
        <dbReference type="Proteomes" id="UP001148662"/>
    </source>
</evidence>
<comment type="caution">
    <text evidence="1">The sequence shown here is derived from an EMBL/GenBank/DDBJ whole genome shotgun (WGS) entry which is preliminary data.</text>
</comment>
<organism evidence="1 2">
    <name type="scientific">Phlebia brevispora</name>
    <dbReference type="NCBI Taxonomy" id="194682"/>
    <lineage>
        <taxon>Eukaryota</taxon>
        <taxon>Fungi</taxon>
        <taxon>Dikarya</taxon>
        <taxon>Basidiomycota</taxon>
        <taxon>Agaricomycotina</taxon>
        <taxon>Agaricomycetes</taxon>
        <taxon>Polyporales</taxon>
        <taxon>Meruliaceae</taxon>
        <taxon>Phlebia</taxon>
    </lineage>
</organism>
<keyword evidence="2" id="KW-1185">Reference proteome</keyword>
<protein>
    <submittedName>
        <fullName evidence="1">Uncharacterized protein</fullName>
    </submittedName>
</protein>
<dbReference type="Proteomes" id="UP001148662">
    <property type="component" value="Unassembled WGS sequence"/>
</dbReference>
<proteinExistence type="predicted"/>
<reference evidence="1" key="1">
    <citation type="submission" date="2022-07" db="EMBL/GenBank/DDBJ databases">
        <title>Genome Sequence of Phlebia brevispora.</title>
        <authorList>
            <person name="Buettner E."/>
        </authorList>
    </citation>
    <scope>NUCLEOTIDE SEQUENCE</scope>
    <source>
        <strain evidence="1">MPL23</strain>
    </source>
</reference>
<gene>
    <name evidence="1" type="ORF">NM688_g7365</name>
</gene>
<accession>A0ACC1S5Z1</accession>
<dbReference type="EMBL" id="JANHOG010001706">
    <property type="protein sequence ID" value="KAJ3532839.1"/>
    <property type="molecule type" value="Genomic_DNA"/>
</dbReference>
<name>A0ACC1S5Z1_9APHY</name>
<sequence>MHLGSPPRPPPAEGSSSARTNMQRTSPTTPTRRRPSAEFSARPPATFTTCLDILVEGAVPIEKHDQSPSGSRKDGSLLSTSESKRAPRKSKTEAMAALNAHNNDQEEHEAGIRVKLRDGPPIRVSPVLDMSSVKTPSPLNRPSKPKERPFGLTDCPTFRPTAEQFKDPMAYIKSISENARSYGMCKIIPPTGWSMPFVTDTETFRFKTRLQRLNSIEASSRAKVNFLEQLYRFHKQQGNPRVSVPTINYKPLDLWLLRKEVHKLGGYDAVTRAKKWAELGHLLGYGGIPNLSGQIKNSYARVILPYEQFCERVKNSPNMSPHKFHDHTLKTHMNIQSAGKTSRTNGTDESMPSSPLTDDERELSSAPDEPDHKNDNVRPRRSTRQTSHDPTIPTRRPPTPSANGSDVEDRQSPSEVRAYDLRSEQRPLRGSQRHCEVCMKTDRGTEMLLCDGCDCGFHIFCLDPALSSIPKGQWFCHNCLFGTGGDFGFDEGEEHSLSSFQARDLEFRKLWFTSHPPSDADGDRERIYDGDPSTRVNAQDPTINRFGDVVVSETDVEREFWRLVQSPNETVEVEYGADVHSTTHGSAMPTLETHPLNPYSKDAWNLNNIPILPDSLLRFIKSDISGMTVPWTYVGMIFSTFCWHNEVRSIEPTLYGIVEEDFLQDHYTYSVNYMHWGETKTWYSVPGEDADKFEAAIRREAPDLFEAQPDLLFQLVTLMNPQRLKEAGVEVYSCNQRAGEFVITFPKAYHAGFNHGLNFNEAVNFALPDWLPHGLDCVKRYQEHKKLPVFSHDELIITITQQSTSIKTAIWLNESLQEMVDRELEARARARAMEMEEILEENDRPEEQYQCKICKVFCYLSQITCSCTSKVVCIDHVDKLCKCPLNKHVVRKRFDDMGLLDIQAKVAERANVPFSWRGKLDKVLGESARPPLKSLRNLLQEGDRITFPLSELHSLRKCVTRANEWVDQANTFLVRKTPRKRSTRKLRGRISGAEGTIIEEVEKPDHLMRDLYALVREVEDLGFDCQEIAALKHLAADAEETQAKAKELLKAVAAPKDRDAYIQECERLIAHGSTLNVQVDELLEVEKIVMREQLLKELEEDTNYDQLTLEDVRQLVSRARMCGLPPDHKHMRTLDIRLRAGEAWEQHAKAVLEKPQRTLEELEEAAQVQPGVPIDPRLMDTLRGEKEFSLQAVKDMRRIVDFAVDLENRCDSVLKNRYQHNEDSDIFLTMRQWRTYAKEHLTMFSLPNFERLEKQLTLHFRWLEGLPWYCRSHHAAHGKPILDDVVEATRPEDDLPPTDEYFTCICTNPVRPPAPGTVSDAVQCDHCFARFHGVCAANGGSCPFCDHQHWNGSIHKERSWHFCYLPTILLHAPEISKNYSEDWKQLEIIVHRVDRLCGVIGQFLSFASQPANQRPDYIPQVRHYMRKLYRIQFAVSPTPENSFGLDLAGLHRVLAGQPAPMRQKKRRRPKFVFGQDIDKDWIDGTRCICRGRTNYLLNYPTVECELCGKLYHGGCVFFPIDPTPGGNNRFMCAGPAYRKQ</sequence>